<proteinExistence type="predicted"/>
<sequence>MSYPTLATRQIHVVEPEMLQQLTTRFYKASSLRSVFVGKTHSFMIYHSLEGKTGFIGEVGSFEPYRIRPSTFIRMILDSGLFEPYVPVSYEILRLQQARDSSAVEGIHVWDNRIQSQGMVQVCYAST</sequence>
<gene>
    <name evidence="1" type="ORF">VNO77_03544</name>
</gene>
<organism evidence="1 2">
    <name type="scientific">Canavalia gladiata</name>
    <name type="common">Sword bean</name>
    <name type="synonym">Dolichos gladiatus</name>
    <dbReference type="NCBI Taxonomy" id="3824"/>
    <lineage>
        <taxon>Eukaryota</taxon>
        <taxon>Viridiplantae</taxon>
        <taxon>Streptophyta</taxon>
        <taxon>Embryophyta</taxon>
        <taxon>Tracheophyta</taxon>
        <taxon>Spermatophyta</taxon>
        <taxon>Magnoliopsida</taxon>
        <taxon>eudicotyledons</taxon>
        <taxon>Gunneridae</taxon>
        <taxon>Pentapetalae</taxon>
        <taxon>rosids</taxon>
        <taxon>fabids</taxon>
        <taxon>Fabales</taxon>
        <taxon>Fabaceae</taxon>
        <taxon>Papilionoideae</taxon>
        <taxon>50 kb inversion clade</taxon>
        <taxon>NPAAA clade</taxon>
        <taxon>indigoferoid/millettioid clade</taxon>
        <taxon>Phaseoleae</taxon>
        <taxon>Canavalia</taxon>
    </lineage>
</organism>
<reference evidence="1 2" key="1">
    <citation type="submission" date="2024-01" db="EMBL/GenBank/DDBJ databases">
        <title>The genomes of 5 underutilized Papilionoideae crops provide insights into root nodulation and disease resistanc.</title>
        <authorList>
            <person name="Jiang F."/>
        </authorList>
    </citation>
    <scope>NUCLEOTIDE SEQUENCE [LARGE SCALE GENOMIC DNA]</scope>
    <source>
        <strain evidence="1">LVBAO_FW01</strain>
        <tissue evidence="1">Leaves</tissue>
    </source>
</reference>
<protein>
    <submittedName>
        <fullName evidence="1">Uncharacterized protein</fullName>
    </submittedName>
</protein>
<accession>A0AAN9N018</accession>
<dbReference type="EMBL" id="JAYMYQ010000001">
    <property type="protein sequence ID" value="KAK7361477.1"/>
    <property type="molecule type" value="Genomic_DNA"/>
</dbReference>
<comment type="caution">
    <text evidence="1">The sequence shown here is derived from an EMBL/GenBank/DDBJ whole genome shotgun (WGS) entry which is preliminary data.</text>
</comment>
<evidence type="ECO:0000313" key="1">
    <source>
        <dbReference type="EMBL" id="KAK7361477.1"/>
    </source>
</evidence>
<dbReference type="Proteomes" id="UP001367508">
    <property type="component" value="Unassembled WGS sequence"/>
</dbReference>
<evidence type="ECO:0000313" key="2">
    <source>
        <dbReference type="Proteomes" id="UP001367508"/>
    </source>
</evidence>
<dbReference type="AlphaFoldDB" id="A0AAN9N018"/>
<keyword evidence="2" id="KW-1185">Reference proteome</keyword>
<name>A0AAN9N018_CANGL</name>